<organism evidence="1 2">
    <name type="scientific">Trichomonas vaginalis (strain ATCC PRA-98 / G3)</name>
    <dbReference type="NCBI Taxonomy" id="412133"/>
    <lineage>
        <taxon>Eukaryota</taxon>
        <taxon>Metamonada</taxon>
        <taxon>Parabasalia</taxon>
        <taxon>Trichomonadida</taxon>
        <taxon>Trichomonadidae</taxon>
        <taxon>Trichomonas</taxon>
    </lineage>
</organism>
<dbReference type="AlphaFoldDB" id="A2EQB7"/>
<dbReference type="VEuPathDB" id="TrichDB:TVAG_151200"/>
<evidence type="ECO:0000313" key="2">
    <source>
        <dbReference type="Proteomes" id="UP000001542"/>
    </source>
</evidence>
<reference evidence="1" key="2">
    <citation type="journal article" date="2007" name="Science">
        <title>Draft genome sequence of the sexually transmitted pathogen Trichomonas vaginalis.</title>
        <authorList>
            <person name="Carlton J.M."/>
            <person name="Hirt R.P."/>
            <person name="Silva J.C."/>
            <person name="Delcher A.L."/>
            <person name="Schatz M."/>
            <person name="Zhao Q."/>
            <person name="Wortman J.R."/>
            <person name="Bidwell S.L."/>
            <person name="Alsmark U.C.M."/>
            <person name="Besteiro S."/>
            <person name="Sicheritz-Ponten T."/>
            <person name="Noel C.J."/>
            <person name="Dacks J.B."/>
            <person name="Foster P.G."/>
            <person name="Simillion C."/>
            <person name="Van de Peer Y."/>
            <person name="Miranda-Saavedra D."/>
            <person name="Barton G.J."/>
            <person name="Westrop G.D."/>
            <person name="Mueller S."/>
            <person name="Dessi D."/>
            <person name="Fiori P.L."/>
            <person name="Ren Q."/>
            <person name="Paulsen I."/>
            <person name="Zhang H."/>
            <person name="Bastida-Corcuera F.D."/>
            <person name="Simoes-Barbosa A."/>
            <person name="Brown M.T."/>
            <person name="Hayes R.D."/>
            <person name="Mukherjee M."/>
            <person name="Okumura C.Y."/>
            <person name="Schneider R."/>
            <person name="Smith A.J."/>
            <person name="Vanacova S."/>
            <person name="Villalvazo M."/>
            <person name="Haas B.J."/>
            <person name="Pertea M."/>
            <person name="Feldblyum T.V."/>
            <person name="Utterback T.R."/>
            <person name="Shu C.L."/>
            <person name="Osoegawa K."/>
            <person name="de Jong P.J."/>
            <person name="Hrdy I."/>
            <person name="Horvathova L."/>
            <person name="Zubacova Z."/>
            <person name="Dolezal P."/>
            <person name="Malik S.B."/>
            <person name="Logsdon J.M. Jr."/>
            <person name="Henze K."/>
            <person name="Gupta A."/>
            <person name="Wang C.C."/>
            <person name="Dunne R.L."/>
            <person name="Upcroft J.A."/>
            <person name="Upcroft P."/>
            <person name="White O."/>
            <person name="Salzberg S.L."/>
            <person name="Tang P."/>
            <person name="Chiu C.-H."/>
            <person name="Lee Y.-S."/>
            <person name="Embley T.M."/>
            <person name="Coombs G.H."/>
            <person name="Mottram J.C."/>
            <person name="Tachezy J."/>
            <person name="Fraser-Liggett C.M."/>
            <person name="Johnson P.J."/>
        </authorList>
    </citation>
    <scope>NUCLEOTIDE SEQUENCE [LARGE SCALE GENOMIC DNA]</scope>
    <source>
        <strain evidence="1">G3</strain>
    </source>
</reference>
<protein>
    <submittedName>
        <fullName evidence="1">Uncharacterized protein</fullName>
    </submittedName>
</protein>
<accession>A2EQB7</accession>
<sequence length="135" mass="15570">MFAPQVFYQNGYRAPYSYSYNQPMMPIAPQAPPTPPKIPSLTIELPTYTYVPTKQVIIPFDKKLSHNGMFNSMDEAMSFLSKHCIKYHGQFTRQLARVYSKLCYVLDLVNGTYCPMNDLSKKDFNAAFLKFSKMN</sequence>
<gene>
    <name evidence="1" type="ORF">TVAG_151200</name>
</gene>
<dbReference type="Proteomes" id="UP000001542">
    <property type="component" value="Unassembled WGS sequence"/>
</dbReference>
<keyword evidence="2" id="KW-1185">Reference proteome</keyword>
<dbReference type="KEGG" id="tva:4762996"/>
<evidence type="ECO:0000313" key="1">
    <source>
        <dbReference type="EMBL" id="EAY05133.1"/>
    </source>
</evidence>
<reference evidence="1" key="1">
    <citation type="submission" date="2006-10" db="EMBL/GenBank/DDBJ databases">
        <authorList>
            <person name="Amadeo P."/>
            <person name="Zhao Q."/>
            <person name="Wortman J."/>
            <person name="Fraser-Liggett C."/>
            <person name="Carlton J."/>
        </authorList>
    </citation>
    <scope>NUCLEOTIDE SEQUENCE</scope>
    <source>
        <strain evidence="1">G3</strain>
    </source>
</reference>
<dbReference type="InParanoid" id="A2EQB7"/>
<proteinExistence type="predicted"/>
<dbReference type="VEuPathDB" id="TrichDB:TVAGG3_0726430"/>
<dbReference type="EMBL" id="DS113456">
    <property type="protein sequence ID" value="EAY05133.1"/>
    <property type="molecule type" value="Genomic_DNA"/>
</dbReference>
<dbReference type="OrthoDB" id="10434673at2759"/>
<name>A2EQB7_TRIV3</name>
<dbReference type="RefSeq" id="XP_001317356.1">
    <property type="nucleotide sequence ID" value="XM_001317321.1"/>
</dbReference>